<dbReference type="HOGENOM" id="CLU_219675_0_0_9"/>
<feature type="transmembrane region" description="Helical" evidence="1">
    <location>
        <begin position="7"/>
        <end position="27"/>
    </location>
</feature>
<dbReference type="AlphaFoldDB" id="A7GBC9"/>
<keyword evidence="1" id="KW-0472">Membrane</keyword>
<sequence>MKYGINVLFFILNKIFIFLILYIYLTLQKTMGLEPLPNI</sequence>
<dbReference type="Proteomes" id="UP000002410">
    <property type="component" value="Chromosome"/>
</dbReference>
<reference evidence="3" key="1">
    <citation type="submission" date="2007-06" db="EMBL/GenBank/DDBJ databases">
        <authorList>
            <person name="Brinkac L.M."/>
            <person name="Daugherty S."/>
            <person name="Dodson R.J."/>
            <person name="Madupu R."/>
            <person name="Brown J.L."/>
            <person name="Bruce D."/>
            <person name="Detter C."/>
            <person name="Munk C."/>
            <person name="Smith L.A."/>
            <person name="Smith T.J."/>
            <person name="White O."/>
            <person name="Brettin T.S."/>
        </authorList>
    </citation>
    <scope>NUCLEOTIDE SEQUENCE [LARGE SCALE GENOMIC DNA]</scope>
    <source>
        <strain evidence="3">Langeland / NCTC 10281 / Type F</strain>
    </source>
</reference>
<evidence type="ECO:0000313" key="3">
    <source>
        <dbReference type="Proteomes" id="UP000002410"/>
    </source>
</evidence>
<gene>
    <name evidence="2" type="ordered locus">CLI_0817</name>
</gene>
<protein>
    <submittedName>
        <fullName evidence="2">Uncharacterized protein</fullName>
    </submittedName>
</protein>
<accession>A7GBC9</accession>
<evidence type="ECO:0000256" key="1">
    <source>
        <dbReference type="SAM" id="Phobius"/>
    </source>
</evidence>
<name>A7GBC9_CLOBL</name>
<keyword evidence="1" id="KW-1133">Transmembrane helix</keyword>
<dbReference type="EMBL" id="CP000728">
    <property type="protein sequence ID" value="ABS42366.1"/>
    <property type="molecule type" value="Genomic_DNA"/>
</dbReference>
<keyword evidence="1" id="KW-0812">Transmembrane</keyword>
<dbReference type="KEGG" id="cbf:CLI_0817"/>
<organism evidence="2 3">
    <name type="scientific">Clostridium botulinum (strain Langeland / NCTC 10281 / Type F)</name>
    <dbReference type="NCBI Taxonomy" id="441772"/>
    <lineage>
        <taxon>Bacteria</taxon>
        <taxon>Bacillati</taxon>
        <taxon>Bacillota</taxon>
        <taxon>Clostridia</taxon>
        <taxon>Eubacteriales</taxon>
        <taxon>Clostridiaceae</taxon>
        <taxon>Clostridium</taxon>
    </lineage>
</organism>
<proteinExistence type="predicted"/>
<evidence type="ECO:0000313" key="2">
    <source>
        <dbReference type="EMBL" id="ABS42366.1"/>
    </source>
</evidence>